<dbReference type="InterPro" id="IPR003825">
    <property type="entry name" value="Colicin-V_CvpA"/>
</dbReference>
<dbReference type="Gene3D" id="2.40.10.10">
    <property type="entry name" value="Trypsin-like serine proteases"/>
    <property type="match status" value="2"/>
</dbReference>
<keyword evidence="4 5" id="KW-0472">Membrane</keyword>
<dbReference type="InterPro" id="IPR043504">
    <property type="entry name" value="Peptidase_S1_PA_chymotrypsin"/>
</dbReference>
<evidence type="ECO:0000313" key="6">
    <source>
        <dbReference type="EMBL" id="VHO01076.1"/>
    </source>
</evidence>
<feature type="transmembrane region" description="Helical" evidence="5">
    <location>
        <begin position="97"/>
        <end position="118"/>
    </location>
</feature>
<dbReference type="InterPro" id="IPR009003">
    <property type="entry name" value="Peptidase_S1_PA"/>
</dbReference>
<evidence type="ECO:0000313" key="7">
    <source>
        <dbReference type="Proteomes" id="UP000324288"/>
    </source>
</evidence>
<dbReference type="PANTHER" id="PTHR43019">
    <property type="entry name" value="SERINE ENDOPROTEASE DEGS"/>
    <property type="match status" value="1"/>
</dbReference>
<evidence type="ECO:0000256" key="1">
    <source>
        <dbReference type="ARBA" id="ARBA00004141"/>
    </source>
</evidence>
<dbReference type="GO" id="GO:0016020">
    <property type="term" value="C:membrane"/>
    <property type="evidence" value="ECO:0007669"/>
    <property type="project" value="UniProtKB-SubCell"/>
</dbReference>
<dbReference type="InterPro" id="IPR047680">
    <property type="entry name" value="MarP-like"/>
</dbReference>
<evidence type="ECO:0000256" key="5">
    <source>
        <dbReference type="SAM" id="Phobius"/>
    </source>
</evidence>
<name>A0A5E3ZY22_9ACTN</name>
<comment type="subcellular location">
    <subcellularLocation>
        <location evidence="1">Membrane</location>
        <topology evidence="1">Multi-pass membrane protein</topology>
    </subcellularLocation>
</comment>
<reference evidence="6 7" key="1">
    <citation type="submission" date="2019-04" db="EMBL/GenBank/DDBJ databases">
        <authorList>
            <person name="Seth-Smith MB H."/>
            <person name="Seth-Smith H."/>
        </authorList>
    </citation>
    <scope>NUCLEOTIDE SEQUENCE [LARGE SCALE GENOMIC DNA]</scope>
    <source>
        <strain evidence="6">USB-603019</strain>
    </source>
</reference>
<evidence type="ECO:0000256" key="3">
    <source>
        <dbReference type="ARBA" id="ARBA00022989"/>
    </source>
</evidence>
<dbReference type="NCBIfam" id="NF033740">
    <property type="entry name" value="MarP_fam_protase"/>
    <property type="match status" value="1"/>
</dbReference>
<accession>A0A5E3ZY22</accession>
<dbReference type="InterPro" id="IPR001940">
    <property type="entry name" value="Peptidase_S1C"/>
</dbReference>
<dbReference type="PANTHER" id="PTHR43019:SF23">
    <property type="entry name" value="PROTEASE DO-LIKE 5, CHLOROPLASTIC"/>
    <property type="match status" value="1"/>
</dbReference>
<evidence type="ECO:0000256" key="2">
    <source>
        <dbReference type="ARBA" id="ARBA00022692"/>
    </source>
</evidence>
<sequence length="411" mass="44476">MSALTFDILALLAFIVFGAYGWVTGFTPSLYGFFGATIGIIIEYFTLPYILSATTNGQLRFIVGITYGFVLVSFCSVGAEILGLYIRDRLGLQKSRISRMAGSLFKIFLAAVLIWVFFSPLSVQPNTHLGKVMRESRVMTVIDTFAPNAAQKIPEMLDDSARTASLQQMTGRSSQFAGSGIPDDNIVETPSIVKARRSVVKIVGEATDCHRKLEGTGFIYSPGLVVTNAHVVAGARIIRVHTVKGVFRARPIVFDAMRDVAVLWVPEISSNRLVLPALLPTDETTVEAGQAVVVPGFPNNGPYRVAPARLLEHFILQGPGIYGTTIVERQAYALLGGVMSGNSGGPLLNLKGQYLGIVFGVATDKNNTAYALSYSEVEPVLRKAMTTREKVSTGRCVPLETEVTQTTVKQS</sequence>
<feature type="transmembrane region" description="Helical" evidence="5">
    <location>
        <begin position="6"/>
        <end position="23"/>
    </location>
</feature>
<keyword evidence="2 5" id="KW-0812">Transmembrane</keyword>
<dbReference type="PRINTS" id="PR00834">
    <property type="entry name" value="PROTEASES2C"/>
</dbReference>
<dbReference type="Pfam" id="PF02674">
    <property type="entry name" value="Colicin_V"/>
    <property type="match status" value="1"/>
</dbReference>
<protein>
    <submittedName>
        <fullName evidence="6">Serine protease</fullName>
    </submittedName>
</protein>
<keyword evidence="6" id="KW-0378">Hydrolase</keyword>
<dbReference type="SUPFAM" id="SSF50494">
    <property type="entry name" value="Trypsin-like serine proteases"/>
    <property type="match status" value="1"/>
</dbReference>
<dbReference type="AlphaFoldDB" id="A0A5E3ZY22"/>
<dbReference type="Pfam" id="PF13365">
    <property type="entry name" value="Trypsin_2"/>
    <property type="match status" value="1"/>
</dbReference>
<feature type="transmembrane region" description="Helical" evidence="5">
    <location>
        <begin position="62"/>
        <end position="85"/>
    </location>
</feature>
<organism evidence="6 7">
    <name type="scientific">Lawsonella clevelandensis</name>
    <dbReference type="NCBI Taxonomy" id="1528099"/>
    <lineage>
        <taxon>Bacteria</taxon>
        <taxon>Bacillati</taxon>
        <taxon>Actinomycetota</taxon>
        <taxon>Actinomycetes</taxon>
        <taxon>Mycobacteriales</taxon>
        <taxon>Lawsonellaceae</taxon>
        <taxon>Lawsonella</taxon>
    </lineage>
</organism>
<feature type="transmembrane region" description="Helical" evidence="5">
    <location>
        <begin position="30"/>
        <end position="50"/>
    </location>
</feature>
<keyword evidence="3 5" id="KW-1133">Transmembrane helix</keyword>
<dbReference type="GO" id="GO:0004252">
    <property type="term" value="F:serine-type endopeptidase activity"/>
    <property type="evidence" value="ECO:0007669"/>
    <property type="project" value="InterPro"/>
</dbReference>
<dbReference type="GO" id="GO:0006508">
    <property type="term" value="P:proteolysis"/>
    <property type="evidence" value="ECO:0007669"/>
    <property type="project" value="UniProtKB-KW"/>
</dbReference>
<proteinExistence type="predicted"/>
<evidence type="ECO:0000256" key="4">
    <source>
        <dbReference type="ARBA" id="ARBA00023136"/>
    </source>
</evidence>
<dbReference type="RefSeq" id="WP_148417726.1">
    <property type="nucleotide sequence ID" value="NZ_LR584267.1"/>
</dbReference>
<keyword evidence="6" id="KW-0645">Protease</keyword>
<dbReference type="GO" id="GO:0009403">
    <property type="term" value="P:toxin biosynthetic process"/>
    <property type="evidence" value="ECO:0007669"/>
    <property type="project" value="InterPro"/>
</dbReference>
<dbReference type="EMBL" id="LR584267">
    <property type="protein sequence ID" value="VHO01076.1"/>
    <property type="molecule type" value="Genomic_DNA"/>
</dbReference>
<dbReference type="Proteomes" id="UP000324288">
    <property type="component" value="Chromosome"/>
</dbReference>
<keyword evidence="7" id="KW-1185">Reference proteome</keyword>
<gene>
    <name evidence="6" type="ORF">LC603019_01132</name>
</gene>